<proteinExistence type="inferred from homology"/>
<dbReference type="InterPro" id="IPR036188">
    <property type="entry name" value="FAD/NAD-bd_sf"/>
</dbReference>
<dbReference type="PRINTS" id="PR00420">
    <property type="entry name" value="RNGMNOXGNASE"/>
</dbReference>
<evidence type="ECO:0000313" key="9">
    <source>
        <dbReference type="Proteomes" id="UP000661280"/>
    </source>
</evidence>
<dbReference type="EMBL" id="BCWF01000039">
    <property type="protein sequence ID" value="GAT31171.1"/>
    <property type="molecule type" value="Genomic_DNA"/>
</dbReference>
<reference evidence="6" key="4">
    <citation type="submission" date="2021-02" db="EMBL/GenBank/DDBJ databases">
        <title>Aspergillus luchuensis mut. kawachii IFO 4304 genome sequence.</title>
        <authorList>
            <person name="Mori K."/>
            <person name="Kadooka C."/>
            <person name="Goto M."/>
            <person name="Futagami T."/>
        </authorList>
    </citation>
    <scope>NUCLEOTIDE SEQUENCE</scope>
    <source>
        <strain evidence="6">IFO 4308</strain>
    </source>
</reference>
<keyword evidence="3" id="KW-0560">Oxidoreductase</keyword>
<keyword evidence="4 7" id="KW-0503">Monooxygenase</keyword>
<dbReference type="KEGG" id="aluc:AKAW2_51746S"/>
<dbReference type="SUPFAM" id="SSF51905">
    <property type="entry name" value="FAD/NAD(P)-binding domain"/>
    <property type="match status" value="1"/>
</dbReference>
<evidence type="ECO:0000313" key="8">
    <source>
        <dbReference type="Proteomes" id="UP000075230"/>
    </source>
</evidence>
<dbReference type="InterPro" id="IPR050493">
    <property type="entry name" value="FAD-dep_Monooxygenase_BioMet"/>
</dbReference>
<protein>
    <submittedName>
        <fullName evidence="7">Monooxygenase</fullName>
    </submittedName>
</protein>
<dbReference type="PANTHER" id="PTHR13789">
    <property type="entry name" value="MONOOXYGENASE"/>
    <property type="match status" value="1"/>
</dbReference>
<evidence type="ECO:0000256" key="2">
    <source>
        <dbReference type="ARBA" id="ARBA00007992"/>
    </source>
</evidence>
<dbReference type="GO" id="GO:0004497">
    <property type="term" value="F:monooxygenase activity"/>
    <property type="evidence" value="ECO:0007669"/>
    <property type="project" value="UniProtKB-KW"/>
</dbReference>
<organism evidence="7 8">
    <name type="scientific">Aspergillus kawachii</name>
    <name type="common">White koji mold</name>
    <name type="synonym">Aspergillus awamori var. kawachi</name>
    <dbReference type="NCBI Taxonomy" id="1069201"/>
    <lineage>
        <taxon>Eukaryota</taxon>
        <taxon>Fungi</taxon>
        <taxon>Dikarya</taxon>
        <taxon>Ascomycota</taxon>
        <taxon>Pezizomycotina</taxon>
        <taxon>Eurotiomycetes</taxon>
        <taxon>Eurotiomycetidae</taxon>
        <taxon>Eurotiales</taxon>
        <taxon>Aspergillaceae</taxon>
        <taxon>Aspergillus</taxon>
        <taxon>Aspergillus subgen. Circumdati</taxon>
    </lineage>
</organism>
<comment type="cofactor">
    <cofactor evidence="1">
        <name>FAD</name>
        <dbReference type="ChEBI" id="CHEBI:57692"/>
    </cofactor>
</comment>
<dbReference type="Proteomes" id="UP000075230">
    <property type="component" value="Unassembled WGS sequence"/>
</dbReference>
<dbReference type="Gene3D" id="3.50.50.60">
    <property type="entry name" value="FAD/NAD(P)-binding domain"/>
    <property type="match status" value="1"/>
</dbReference>
<name>A0A146G2W1_ASPKA</name>
<dbReference type="VEuPathDB" id="FungiDB:ASPFODRAFT_129571"/>
<accession>A0A146G2W1</accession>
<dbReference type="EMBL" id="AP024429">
    <property type="protein sequence ID" value="BCS01405.1"/>
    <property type="molecule type" value="Genomic_DNA"/>
</dbReference>
<evidence type="ECO:0000256" key="1">
    <source>
        <dbReference type="ARBA" id="ARBA00001974"/>
    </source>
</evidence>
<evidence type="ECO:0000313" key="6">
    <source>
        <dbReference type="EMBL" id="BCS01405.1"/>
    </source>
</evidence>
<gene>
    <name evidence="6" type="ORF">AKAW2_51746S</name>
    <name evidence="7" type="ORF">RIB2604_04000180</name>
</gene>
<evidence type="ECO:0000313" key="7">
    <source>
        <dbReference type="EMBL" id="GAT31171.1"/>
    </source>
</evidence>
<dbReference type="RefSeq" id="XP_041545167.1">
    <property type="nucleotide sequence ID" value="XM_041691709.1"/>
</dbReference>
<dbReference type="PANTHER" id="PTHR13789:SF315">
    <property type="entry name" value="FAD-DEPENDENT MONOOXYGENASE MDPD"/>
    <property type="match status" value="1"/>
</dbReference>
<dbReference type="GeneID" id="64962726"/>
<dbReference type="AlphaFoldDB" id="A0A146G2W1"/>
<dbReference type="InterPro" id="IPR006076">
    <property type="entry name" value="FAD-dep_OxRdtase"/>
</dbReference>
<dbReference type="Pfam" id="PF01266">
    <property type="entry name" value="DAO"/>
    <property type="match status" value="1"/>
</dbReference>
<reference evidence="6" key="3">
    <citation type="submission" date="2021-01" db="EMBL/GenBank/DDBJ databases">
        <authorList>
            <consortium name="Aspergillus luchuensis mut. kawachii IFO 4304 genome sequencing consortium"/>
            <person name="Kazuki M."/>
            <person name="Futagami T."/>
        </authorList>
    </citation>
    <scope>NUCLEOTIDE SEQUENCE</scope>
    <source>
        <strain evidence="6">IFO 4308</strain>
    </source>
</reference>
<reference evidence="7 8" key="1">
    <citation type="journal article" date="2016" name="DNA Res.">
        <title>Genome sequence of Aspergillus luchuensis NBRC 4314.</title>
        <authorList>
            <person name="Yamada O."/>
            <person name="Machida M."/>
            <person name="Hosoyama A."/>
            <person name="Goto M."/>
            <person name="Takahashi T."/>
            <person name="Futagami T."/>
            <person name="Yamagata Y."/>
            <person name="Takeuchi M."/>
            <person name="Kobayashi T."/>
            <person name="Koike H."/>
            <person name="Abe K."/>
            <person name="Asai K."/>
            <person name="Arita M."/>
            <person name="Fujita N."/>
            <person name="Fukuda K."/>
            <person name="Higa K."/>
            <person name="Horikawa H."/>
            <person name="Ishikawa T."/>
            <person name="Jinno K."/>
            <person name="Kato Y."/>
            <person name="Kirimura K."/>
            <person name="Mizutani O."/>
            <person name="Nakasone K."/>
            <person name="Sano M."/>
            <person name="Shiraishi Y."/>
            <person name="Tsukahara M."/>
            <person name="Gomi K."/>
        </authorList>
    </citation>
    <scope>NUCLEOTIDE SEQUENCE [LARGE SCALE GENOMIC DNA]</scope>
    <source>
        <strain evidence="7 8">RIB 2604</strain>
    </source>
</reference>
<evidence type="ECO:0000259" key="5">
    <source>
        <dbReference type="Pfam" id="PF01266"/>
    </source>
</evidence>
<dbReference type="OrthoDB" id="16820at2759"/>
<reference evidence="8" key="2">
    <citation type="submission" date="2016-02" db="EMBL/GenBank/DDBJ databases">
        <title>Genome sequencing of Aspergillus luchuensis NBRC 4314.</title>
        <authorList>
            <person name="Yamada O."/>
        </authorList>
    </citation>
    <scope>NUCLEOTIDE SEQUENCE [LARGE SCALE GENOMIC DNA]</scope>
    <source>
        <strain evidence="8">RIB 2604</strain>
    </source>
</reference>
<keyword evidence="9" id="KW-1185">Reference proteome</keyword>
<evidence type="ECO:0000256" key="3">
    <source>
        <dbReference type="ARBA" id="ARBA00023002"/>
    </source>
</evidence>
<comment type="similarity">
    <text evidence="2">Belongs to the paxM FAD-dependent monooxygenase family.</text>
</comment>
<feature type="domain" description="FAD dependent oxidoreductase" evidence="5">
    <location>
        <begin position="34"/>
        <end position="68"/>
    </location>
</feature>
<evidence type="ECO:0000256" key="4">
    <source>
        <dbReference type="ARBA" id="ARBA00023033"/>
    </source>
</evidence>
<dbReference type="Proteomes" id="UP000661280">
    <property type="component" value="Chromosome 5"/>
</dbReference>
<sequence>MTRTNSDEANGGGSTFRSNFIKDGVLRYPPTSVKVVIVGGGISGLFAALECWRKGHDVQVVERGANISEAGDVVGIGPSAWVSLQKYPSMFEEWNRISDDPVWLFCGEDGRPVAPPSEYEYNSNGVAQHVCYPLRIKPLMVRSQLAEMLAGQCKRLGIPIHFNTPIVDYEEDGPSKRATAMTTDGQRFSGDVVIAADGIGTKSHKIVLGEEVRAISTGFIIYRLKCPVSRLANAPAFQQLYQQMGRPEIRLGPAGQLHYALTMAKDYVSLGLSVKDDGTATESWSATVSRDYVLSEHPEFIDCQPVIADIIRNAPDNSIVRWPLVMRNPQPKWTSPCGRIVQIGDSAHSFLPTSGNGATMAIEDALSIADCLRLGADDVGTATQVHQLLRYQRASVVQQTGMNNRSEINNKMSNDVLRQGKWIWTHNPEQYATTEFYRARSCLESGAEFHNTNLPPGYVWTPWTIEEEMAKEKAGVHSQDLKKNGYWGVV</sequence>